<dbReference type="EMBL" id="JAUTXT010000102">
    <property type="protein sequence ID" value="KAK3669181.1"/>
    <property type="molecule type" value="Genomic_DNA"/>
</dbReference>
<name>A0AAE0TR63_9PEZI</name>
<reference evidence="1" key="1">
    <citation type="submission" date="2023-07" db="EMBL/GenBank/DDBJ databases">
        <title>Black Yeasts Isolated from many extreme environments.</title>
        <authorList>
            <person name="Coleine C."/>
            <person name="Stajich J.E."/>
            <person name="Selbmann L."/>
        </authorList>
    </citation>
    <scope>NUCLEOTIDE SEQUENCE</scope>
    <source>
        <strain evidence="1">CCFEE 5485</strain>
    </source>
</reference>
<accession>A0AAE0TR63</accession>
<sequence>MSKAQWLDYSRYMHAEHPRWRHAFIAKRWGALKIPLKKIAEWNRLNALGVFAPAAVLIAQVGGAAAAGQAMMGGNAVGGVGNAAAGGTGIAAGVVGVGPGGVGGAGQVAGRQGVTPGGGQVNVAGLALGVPRNATVGAGPVHVGHVPGAANHPVAAAQDASDNLHAQIDVEDPDPDMLYDWDCSDRVADDNTSRLEYLLQADHSNVFGTGWHAAKEACRGRNTTSIWFRLDDNDRISDRIVVKDTYLTLSQWVDVRKWEVENPKQRTMHPMEYGVQSILRKTSHDRHFAWIREGPDDPDLYREVSGGQDAHAWNGARGFRSLETTAVKPDLPWYLSQDEKILSASNIWSIGRTMISFNGPGFRL</sequence>
<protein>
    <submittedName>
        <fullName evidence="1">Uncharacterized protein</fullName>
    </submittedName>
</protein>
<evidence type="ECO:0000313" key="1">
    <source>
        <dbReference type="EMBL" id="KAK3669181.1"/>
    </source>
</evidence>
<keyword evidence="2" id="KW-1185">Reference proteome</keyword>
<proteinExistence type="predicted"/>
<dbReference type="Proteomes" id="UP001274830">
    <property type="component" value="Unassembled WGS sequence"/>
</dbReference>
<organism evidence="1 2">
    <name type="scientific">Recurvomyces mirabilis</name>
    <dbReference type="NCBI Taxonomy" id="574656"/>
    <lineage>
        <taxon>Eukaryota</taxon>
        <taxon>Fungi</taxon>
        <taxon>Dikarya</taxon>
        <taxon>Ascomycota</taxon>
        <taxon>Pezizomycotina</taxon>
        <taxon>Dothideomycetes</taxon>
        <taxon>Dothideomycetidae</taxon>
        <taxon>Mycosphaerellales</taxon>
        <taxon>Teratosphaeriaceae</taxon>
        <taxon>Recurvomyces</taxon>
    </lineage>
</organism>
<evidence type="ECO:0000313" key="2">
    <source>
        <dbReference type="Proteomes" id="UP001274830"/>
    </source>
</evidence>
<comment type="caution">
    <text evidence="1">The sequence shown here is derived from an EMBL/GenBank/DDBJ whole genome shotgun (WGS) entry which is preliminary data.</text>
</comment>
<gene>
    <name evidence="1" type="ORF">LTR78_010935</name>
</gene>
<dbReference type="AlphaFoldDB" id="A0AAE0TR63"/>